<protein>
    <submittedName>
        <fullName evidence="1">Uncharacterized protein</fullName>
    </submittedName>
</protein>
<keyword evidence="2" id="KW-1185">Reference proteome</keyword>
<organism evidence="1 2">
    <name type="scientific">Ignelater luminosus</name>
    <name type="common">Cucubano</name>
    <name type="synonym">Pyrophorus luminosus</name>
    <dbReference type="NCBI Taxonomy" id="2038154"/>
    <lineage>
        <taxon>Eukaryota</taxon>
        <taxon>Metazoa</taxon>
        <taxon>Ecdysozoa</taxon>
        <taxon>Arthropoda</taxon>
        <taxon>Hexapoda</taxon>
        <taxon>Insecta</taxon>
        <taxon>Pterygota</taxon>
        <taxon>Neoptera</taxon>
        <taxon>Endopterygota</taxon>
        <taxon>Coleoptera</taxon>
        <taxon>Polyphaga</taxon>
        <taxon>Elateriformia</taxon>
        <taxon>Elateroidea</taxon>
        <taxon>Elateridae</taxon>
        <taxon>Agrypninae</taxon>
        <taxon>Pyrophorini</taxon>
        <taxon>Ignelater</taxon>
    </lineage>
</organism>
<accession>A0A8K0CVB6</accession>
<proteinExistence type="predicted"/>
<dbReference type="Proteomes" id="UP000801492">
    <property type="component" value="Unassembled WGS sequence"/>
</dbReference>
<dbReference type="AlphaFoldDB" id="A0A8K0CVB6"/>
<dbReference type="EMBL" id="VTPC01033492">
    <property type="protein sequence ID" value="KAF2891378.1"/>
    <property type="molecule type" value="Genomic_DNA"/>
</dbReference>
<evidence type="ECO:0000313" key="2">
    <source>
        <dbReference type="Proteomes" id="UP000801492"/>
    </source>
</evidence>
<reference evidence="1" key="1">
    <citation type="submission" date="2019-08" db="EMBL/GenBank/DDBJ databases">
        <title>The genome of the North American firefly Photinus pyralis.</title>
        <authorList>
            <consortium name="Photinus pyralis genome working group"/>
            <person name="Fallon T.R."/>
            <person name="Sander Lower S.E."/>
            <person name="Weng J.-K."/>
        </authorList>
    </citation>
    <scope>NUCLEOTIDE SEQUENCE</scope>
    <source>
        <strain evidence="1">TRF0915ILg1</strain>
        <tissue evidence="1">Whole body</tissue>
    </source>
</reference>
<evidence type="ECO:0000313" key="1">
    <source>
        <dbReference type="EMBL" id="KAF2891378.1"/>
    </source>
</evidence>
<gene>
    <name evidence="1" type="ORF">ILUMI_14795</name>
</gene>
<dbReference type="OrthoDB" id="416987at2759"/>
<name>A0A8K0CVB6_IGNLU</name>
<comment type="caution">
    <text evidence="1">The sequence shown here is derived from an EMBL/GenBank/DDBJ whole genome shotgun (WGS) entry which is preliminary data.</text>
</comment>
<sequence length="205" mass="23027">MRYLPERFDPIQHSLFGGYTTEVTNHDVYTITLFSLEGNYTSSFEVIDHHKICENTAPIPSGPWVEELKLYNIYLSDVNTDGAIEILLGADVVGSLLTGNRKEVRNRPIAFKPSLLVLDWINEGIIEKVTEELGDKSCHYLPHRHVIKLGSSTPIRLVFDASARDHTNRNSVSLNQCLEKGPNLIEKIPAKLAGFRMNRLGIVAD</sequence>